<keyword evidence="18" id="KW-1185">Reference proteome</keyword>
<dbReference type="PANTHER" id="PTHR42648">
    <property type="entry name" value="TRANSPOSASE, PUTATIVE-RELATED"/>
    <property type="match status" value="1"/>
</dbReference>
<evidence type="ECO:0000256" key="9">
    <source>
        <dbReference type="ARBA" id="ARBA00022908"/>
    </source>
</evidence>
<evidence type="ECO:0000256" key="14">
    <source>
        <dbReference type="ARBA" id="ARBA00048173"/>
    </source>
</evidence>
<evidence type="ECO:0000256" key="2">
    <source>
        <dbReference type="ARBA" id="ARBA00022695"/>
    </source>
</evidence>
<dbReference type="GO" id="GO:0016787">
    <property type="term" value="F:hydrolase activity"/>
    <property type="evidence" value="ECO:0007669"/>
    <property type="project" value="UniProtKB-KW"/>
</dbReference>
<keyword evidence="1" id="KW-0815">Transposition</keyword>
<name>A0AAI9X1U6_PENTH</name>
<gene>
    <name evidence="17" type="ORF">VN97_g13178</name>
</gene>
<keyword evidence="5" id="KW-0255">Endonuclease</keyword>
<comment type="catalytic activity">
    <reaction evidence="14">
        <text>DNA(n) + a 2'-deoxyribonucleoside 5'-triphosphate = DNA(n+1) + diphosphate</text>
        <dbReference type="Rhea" id="RHEA:22508"/>
        <dbReference type="Rhea" id="RHEA-COMP:17339"/>
        <dbReference type="Rhea" id="RHEA-COMP:17340"/>
        <dbReference type="ChEBI" id="CHEBI:33019"/>
        <dbReference type="ChEBI" id="CHEBI:61560"/>
        <dbReference type="ChEBI" id="CHEBI:173112"/>
        <dbReference type="EC" id="2.7.7.49"/>
    </reaction>
</comment>
<reference evidence="17" key="2">
    <citation type="journal article" date="2016" name="Fungal Biol.">
        <title>Ochratoxin A production by Penicillium thymicola.</title>
        <authorList>
            <person name="Nguyen H.D.T."/>
            <person name="McMullin D.R."/>
            <person name="Ponomareva E."/>
            <person name="Riley R."/>
            <person name="Pomraning K.R."/>
            <person name="Baker S.E."/>
            <person name="Seifert K.A."/>
        </authorList>
    </citation>
    <scope>NUCLEOTIDE SEQUENCE</scope>
    <source>
        <strain evidence="17">DAOM 180753</strain>
    </source>
</reference>
<evidence type="ECO:0000256" key="15">
    <source>
        <dbReference type="ARBA" id="ARBA00049244"/>
    </source>
</evidence>
<organism evidence="17 18">
    <name type="scientific">Penicillium thymicola</name>
    <dbReference type="NCBI Taxonomy" id="293382"/>
    <lineage>
        <taxon>Eukaryota</taxon>
        <taxon>Fungi</taxon>
        <taxon>Dikarya</taxon>
        <taxon>Ascomycota</taxon>
        <taxon>Pezizomycotina</taxon>
        <taxon>Eurotiomycetes</taxon>
        <taxon>Eurotiomycetidae</taxon>
        <taxon>Eurotiales</taxon>
        <taxon>Aspergillaceae</taxon>
        <taxon>Penicillium</taxon>
    </lineage>
</organism>
<dbReference type="InterPro" id="IPR039537">
    <property type="entry name" value="Retrotran_Ty1/copia-like"/>
</dbReference>
<dbReference type="Gene3D" id="3.30.420.10">
    <property type="entry name" value="Ribonuclease H-like superfamily/Ribonuclease H"/>
    <property type="match status" value="1"/>
</dbReference>
<keyword evidence="9" id="KW-0229">DNA integration</keyword>
<dbReference type="PANTHER" id="PTHR42648:SF11">
    <property type="entry name" value="TRANSPOSON TY4-P GAG-POL POLYPROTEIN"/>
    <property type="match status" value="1"/>
</dbReference>
<evidence type="ECO:0000256" key="10">
    <source>
        <dbReference type="ARBA" id="ARBA00022918"/>
    </source>
</evidence>
<evidence type="ECO:0000256" key="11">
    <source>
        <dbReference type="ARBA" id="ARBA00022932"/>
    </source>
</evidence>
<evidence type="ECO:0000256" key="12">
    <source>
        <dbReference type="ARBA" id="ARBA00023125"/>
    </source>
</evidence>
<dbReference type="SUPFAM" id="SSF53098">
    <property type="entry name" value="Ribonuclease H-like"/>
    <property type="match status" value="1"/>
</dbReference>
<protein>
    <recommendedName>
        <fullName evidence="16">Integrase catalytic domain-containing protein</fullName>
    </recommendedName>
</protein>
<keyword evidence="6" id="KW-0378">Hydrolase</keyword>
<dbReference type="Proteomes" id="UP001227192">
    <property type="component" value="Unassembled WGS sequence"/>
</dbReference>
<keyword evidence="10" id="KW-0695">RNA-directed DNA polymerase</keyword>
<dbReference type="GO" id="GO:0005634">
    <property type="term" value="C:nucleus"/>
    <property type="evidence" value="ECO:0007669"/>
    <property type="project" value="UniProtKB-ARBA"/>
</dbReference>
<dbReference type="EMBL" id="LACB01001616">
    <property type="protein sequence ID" value="KAJ9478966.1"/>
    <property type="molecule type" value="Genomic_DNA"/>
</dbReference>
<dbReference type="GO" id="GO:0003887">
    <property type="term" value="F:DNA-directed DNA polymerase activity"/>
    <property type="evidence" value="ECO:0007669"/>
    <property type="project" value="UniProtKB-KW"/>
</dbReference>
<comment type="caution">
    <text evidence="17">The sequence shown here is derived from an EMBL/GenBank/DDBJ whole genome shotgun (WGS) entry which is preliminary data.</text>
</comment>
<dbReference type="GO" id="GO:0032196">
    <property type="term" value="P:transposition"/>
    <property type="evidence" value="ECO:0007669"/>
    <property type="project" value="UniProtKB-KW"/>
</dbReference>
<evidence type="ECO:0000256" key="13">
    <source>
        <dbReference type="ARBA" id="ARBA00023172"/>
    </source>
</evidence>
<dbReference type="InterPro" id="IPR001584">
    <property type="entry name" value="Integrase_cat-core"/>
</dbReference>
<evidence type="ECO:0000256" key="6">
    <source>
        <dbReference type="ARBA" id="ARBA00022801"/>
    </source>
</evidence>
<keyword evidence="2" id="KW-0548">Nucleotidyltransferase</keyword>
<keyword evidence="8" id="KW-0694">RNA-binding</keyword>
<evidence type="ECO:0000256" key="8">
    <source>
        <dbReference type="ARBA" id="ARBA00022884"/>
    </source>
</evidence>
<evidence type="ECO:0000256" key="7">
    <source>
        <dbReference type="ARBA" id="ARBA00022842"/>
    </source>
</evidence>
<dbReference type="InterPro" id="IPR012337">
    <property type="entry name" value="RNaseH-like_sf"/>
</dbReference>
<dbReference type="GO" id="GO:0003677">
    <property type="term" value="F:DNA binding"/>
    <property type="evidence" value="ECO:0007669"/>
    <property type="project" value="UniProtKB-KW"/>
</dbReference>
<keyword evidence="11" id="KW-0239">DNA-directed DNA polymerase</keyword>
<sequence>MEMPIAKDGSRYVITFTDDYSRGSWAYAMKWKHEALQKFRQFEAWVHRQFGAHIKRFLTDNGREYLPIGTHLETRESSLTSRRHTAKGRMVWSNERIALSGSGSTRSCPMRDFLLPGGPSF</sequence>
<proteinExistence type="predicted"/>
<evidence type="ECO:0000256" key="4">
    <source>
        <dbReference type="ARBA" id="ARBA00022723"/>
    </source>
</evidence>
<dbReference type="Pfam" id="PF00665">
    <property type="entry name" value="rve"/>
    <property type="match status" value="1"/>
</dbReference>
<keyword evidence="7" id="KW-0460">Magnesium</keyword>
<keyword evidence="3" id="KW-0540">Nuclease</keyword>
<reference evidence="17" key="1">
    <citation type="submission" date="2015-06" db="EMBL/GenBank/DDBJ databases">
        <authorList>
            <person name="Nguyen H."/>
        </authorList>
    </citation>
    <scope>NUCLEOTIDE SEQUENCE</scope>
    <source>
        <strain evidence="17">DAOM 180753</strain>
    </source>
</reference>
<dbReference type="GO" id="GO:0004519">
    <property type="term" value="F:endonuclease activity"/>
    <property type="evidence" value="ECO:0007669"/>
    <property type="project" value="UniProtKB-KW"/>
</dbReference>
<dbReference type="GO" id="GO:0003964">
    <property type="term" value="F:RNA-directed DNA polymerase activity"/>
    <property type="evidence" value="ECO:0007669"/>
    <property type="project" value="UniProtKB-KW"/>
</dbReference>
<accession>A0AAI9X1U6</accession>
<evidence type="ECO:0000256" key="5">
    <source>
        <dbReference type="ARBA" id="ARBA00022759"/>
    </source>
</evidence>
<dbReference type="GO" id="GO:0015074">
    <property type="term" value="P:DNA integration"/>
    <property type="evidence" value="ECO:0007669"/>
    <property type="project" value="UniProtKB-KW"/>
</dbReference>
<dbReference type="InterPro" id="IPR036397">
    <property type="entry name" value="RNaseH_sf"/>
</dbReference>
<evidence type="ECO:0000256" key="3">
    <source>
        <dbReference type="ARBA" id="ARBA00022722"/>
    </source>
</evidence>
<evidence type="ECO:0000259" key="16">
    <source>
        <dbReference type="Pfam" id="PF00665"/>
    </source>
</evidence>
<keyword evidence="11" id="KW-0808">Transferase</keyword>
<evidence type="ECO:0000313" key="18">
    <source>
        <dbReference type="Proteomes" id="UP001227192"/>
    </source>
</evidence>
<keyword evidence="13" id="KW-0233">DNA recombination</keyword>
<evidence type="ECO:0000313" key="17">
    <source>
        <dbReference type="EMBL" id="KAJ9478966.1"/>
    </source>
</evidence>
<dbReference type="GO" id="GO:0003723">
    <property type="term" value="F:RNA binding"/>
    <property type="evidence" value="ECO:0007669"/>
    <property type="project" value="UniProtKB-KW"/>
</dbReference>
<dbReference type="AlphaFoldDB" id="A0AAI9X1U6"/>
<keyword evidence="12" id="KW-0238">DNA-binding</keyword>
<keyword evidence="4" id="KW-0479">Metal-binding</keyword>
<dbReference type="GO" id="GO:0046872">
    <property type="term" value="F:metal ion binding"/>
    <property type="evidence" value="ECO:0007669"/>
    <property type="project" value="UniProtKB-KW"/>
</dbReference>
<comment type="catalytic activity">
    <reaction evidence="15">
        <text>DNA(n) + a 2'-deoxyribonucleoside 5'-triphosphate = DNA(n+1) + diphosphate</text>
        <dbReference type="Rhea" id="RHEA:22508"/>
        <dbReference type="Rhea" id="RHEA-COMP:17339"/>
        <dbReference type="Rhea" id="RHEA-COMP:17340"/>
        <dbReference type="ChEBI" id="CHEBI:33019"/>
        <dbReference type="ChEBI" id="CHEBI:61560"/>
        <dbReference type="ChEBI" id="CHEBI:173112"/>
        <dbReference type="EC" id="2.7.7.7"/>
    </reaction>
</comment>
<feature type="domain" description="Integrase catalytic" evidence="16">
    <location>
        <begin position="4"/>
        <end position="66"/>
    </location>
</feature>
<dbReference type="GO" id="GO:0006310">
    <property type="term" value="P:DNA recombination"/>
    <property type="evidence" value="ECO:0007669"/>
    <property type="project" value="UniProtKB-KW"/>
</dbReference>
<evidence type="ECO:0000256" key="1">
    <source>
        <dbReference type="ARBA" id="ARBA00022578"/>
    </source>
</evidence>